<evidence type="ECO:0000313" key="3">
    <source>
        <dbReference type="Proteomes" id="UP000322873"/>
    </source>
</evidence>
<proteinExistence type="predicted"/>
<sequence>METEIDDEPRWQKEFPPSDASSEFFTLKLSPRSCRQLRQNLSTILTIFLRDLHKERMNRTNSWRASHQGHKRAQSTLISLLLFFITSPHISTPLEFIRLTQVNRISYHS</sequence>
<gene>
    <name evidence="2" type="ORF">EYC84_003681</name>
</gene>
<feature type="region of interest" description="Disordered" evidence="1">
    <location>
        <begin position="1"/>
        <end position="21"/>
    </location>
</feature>
<evidence type="ECO:0000256" key="1">
    <source>
        <dbReference type="SAM" id="MobiDB-lite"/>
    </source>
</evidence>
<reference evidence="2 3" key="1">
    <citation type="submission" date="2019-06" db="EMBL/GenBank/DDBJ databases">
        <title>Genome Sequence of the Brown Rot Fungal Pathogen Monilinia fructicola.</title>
        <authorList>
            <person name="De Miccolis Angelini R.M."/>
            <person name="Landi L."/>
            <person name="Abate D."/>
            <person name="Pollastro S."/>
            <person name="Romanazzi G."/>
            <person name="Faretra F."/>
        </authorList>
    </citation>
    <scope>NUCLEOTIDE SEQUENCE [LARGE SCALE GENOMIC DNA]</scope>
    <source>
        <strain evidence="2 3">Mfrc123</strain>
    </source>
</reference>
<accession>A0A5M9JZN6</accession>
<dbReference type="Proteomes" id="UP000322873">
    <property type="component" value="Unassembled WGS sequence"/>
</dbReference>
<name>A0A5M9JZN6_MONFR</name>
<comment type="caution">
    <text evidence="2">The sequence shown here is derived from an EMBL/GenBank/DDBJ whole genome shotgun (WGS) entry which is preliminary data.</text>
</comment>
<evidence type="ECO:0000313" key="2">
    <source>
        <dbReference type="EMBL" id="KAA8573172.1"/>
    </source>
</evidence>
<dbReference type="EMBL" id="VICG01000004">
    <property type="protein sequence ID" value="KAA8573172.1"/>
    <property type="molecule type" value="Genomic_DNA"/>
</dbReference>
<keyword evidence="3" id="KW-1185">Reference proteome</keyword>
<dbReference type="AlphaFoldDB" id="A0A5M9JZN6"/>
<protein>
    <submittedName>
        <fullName evidence="2">Uncharacterized protein</fullName>
    </submittedName>
</protein>
<organism evidence="2 3">
    <name type="scientific">Monilinia fructicola</name>
    <name type="common">Brown rot fungus</name>
    <name type="synonym">Ciboria fructicola</name>
    <dbReference type="NCBI Taxonomy" id="38448"/>
    <lineage>
        <taxon>Eukaryota</taxon>
        <taxon>Fungi</taxon>
        <taxon>Dikarya</taxon>
        <taxon>Ascomycota</taxon>
        <taxon>Pezizomycotina</taxon>
        <taxon>Leotiomycetes</taxon>
        <taxon>Helotiales</taxon>
        <taxon>Sclerotiniaceae</taxon>
        <taxon>Monilinia</taxon>
    </lineage>
</organism>